<dbReference type="EMBL" id="JAPCID010000031">
    <property type="protein sequence ID" value="MDA0139929.1"/>
    <property type="molecule type" value="Genomic_DNA"/>
</dbReference>
<dbReference type="InterPro" id="IPR003593">
    <property type="entry name" value="AAA+_ATPase"/>
</dbReference>
<dbReference type="Proteomes" id="UP001147700">
    <property type="component" value="Unassembled WGS sequence"/>
</dbReference>
<sequence length="293" mass="30760">MIEATGLTKRLGGRTVVSDVSFRCEPGTVTGFLGPNGAGKTTTMRMVVGLSTPDAGASRVLDRRYHDIPNPGRHVGVLLDASAQHPGRSGREALAISAQMMGVPESRVTELLALVGLDDSAAKKRVRQYSLGMRQRLGLAHALLGDPQVLILDEPANGLDPEGIRWMRGLLRDFADRGGTVFLSSHLLSEVEAVADRLLIIGQGKIVADGTRDELLAGTGVLVRATDPRELENALHSAGLAAQALEDGAFVVDADPEAIGRAALTGGVVLTHLAPAEGAGLETLFFQLTETPA</sequence>
<evidence type="ECO:0000256" key="2">
    <source>
        <dbReference type="ARBA" id="ARBA00022448"/>
    </source>
</evidence>
<dbReference type="InterPro" id="IPR027417">
    <property type="entry name" value="P-loop_NTPase"/>
</dbReference>
<dbReference type="PANTHER" id="PTHR43335">
    <property type="entry name" value="ABC TRANSPORTER, ATP-BINDING PROTEIN"/>
    <property type="match status" value="1"/>
</dbReference>
<keyword evidence="2" id="KW-0813">Transport</keyword>
<dbReference type="InterPro" id="IPR003439">
    <property type="entry name" value="ABC_transporter-like_ATP-bd"/>
</dbReference>
<gene>
    <name evidence="6" type="ORF">OJ962_20670</name>
</gene>
<comment type="caution">
    <text evidence="6">The sequence shown here is derived from an EMBL/GenBank/DDBJ whole genome shotgun (WGS) entry which is preliminary data.</text>
</comment>
<dbReference type="RefSeq" id="WP_202952609.1">
    <property type="nucleotide sequence ID" value="NZ_JAPCID010000031.1"/>
</dbReference>
<dbReference type="PANTHER" id="PTHR43335:SF4">
    <property type="entry name" value="ABC TRANSPORTER, ATP-BINDING PROTEIN"/>
    <property type="match status" value="1"/>
</dbReference>
<organism evidence="6 7">
    <name type="scientific">Solirubrobacter deserti</name>
    <dbReference type="NCBI Taxonomy" id="2282478"/>
    <lineage>
        <taxon>Bacteria</taxon>
        <taxon>Bacillati</taxon>
        <taxon>Actinomycetota</taxon>
        <taxon>Thermoleophilia</taxon>
        <taxon>Solirubrobacterales</taxon>
        <taxon>Solirubrobacteraceae</taxon>
        <taxon>Solirubrobacter</taxon>
    </lineage>
</organism>
<evidence type="ECO:0000313" key="7">
    <source>
        <dbReference type="Proteomes" id="UP001147700"/>
    </source>
</evidence>
<reference evidence="6" key="1">
    <citation type="submission" date="2022-10" db="EMBL/GenBank/DDBJ databases">
        <title>The WGS of Solirubrobacter sp. CPCC 204708.</title>
        <authorList>
            <person name="Jiang Z."/>
        </authorList>
    </citation>
    <scope>NUCLEOTIDE SEQUENCE</scope>
    <source>
        <strain evidence="6">CPCC 204708</strain>
    </source>
</reference>
<dbReference type="Gene3D" id="3.40.50.300">
    <property type="entry name" value="P-loop containing nucleotide triphosphate hydrolases"/>
    <property type="match status" value="1"/>
</dbReference>
<dbReference type="Pfam" id="PF00005">
    <property type="entry name" value="ABC_tran"/>
    <property type="match status" value="1"/>
</dbReference>
<keyword evidence="7" id="KW-1185">Reference proteome</keyword>
<feature type="domain" description="ABC transporter" evidence="5">
    <location>
        <begin position="2"/>
        <end position="228"/>
    </location>
</feature>
<evidence type="ECO:0000313" key="6">
    <source>
        <dbReference type="EMBL" id="MDA0139929.1"/>
    </source>
</evidence>
<evidence type="ECO:0000259" key="5">
    <source>
        <dbReference type="PROSITE" id="PS50893"/>
    </source>
</evidence>
<evidence type="ECO:0000256" key="3">
    <source>
        <dbReference type="ARBA" id="ARBA00022741"/>
    </source>
</evidence>
<proteinExistence type="inferred from homology"/>
<evidence type="ECO:0000256" key="1">
    <source>
        <dbReference type="ARBA" id="ARBA00005417"/>
    </source>
</evidence>
<keyword evidence="4 6" id="KW-0067">ATP-binding</keyword>
<accession>A0ABT4RN13</accession>
<dbReference type="SMART" id="SM00382">
    <property type="entry name" value="AAA"/>
    <property type="match status" value="1"/>
</dbReference>
<name>A0ABT4RN13_9ACTN</name>
<dbReference type="GO" id="GO:0005524">
    <property type="term" value="F:ATP binding"/>
    <property type="evidence" value="ECO:0007669"/>
    <property type="project" value="UniProtKB-KW"/>
</dbReference>
<keyword evidence="3" id="KW-0547">Nucleotide-binding</keyword>
<evidence type="ECO:0000256" key="4">
    <source>
        <dbReference type="ARBA" id="ARBA00022840"/>
    </source>
</evidence>
<dbReference type="CDD" id="cd03268">
    <property type="entry name" value="ABC_BcrA_bacitracin_resist"/>
    <property type="match status" value="1"/>
</dbReference>
<dbReference type="SUPFAM" id="SSF52540">
    <property type="entry name" value="P-loop containing nucleoside triphosphate hydrolases"/>
    <property type="match status" value="1"/>
</dbReference>
<comment type="similarity">
    <text evidence="1">Belongs to the ABC transporter superfamily.</text>
</comment>
<protein>
    <submittedName>
        <fullName evidence="6">ABC transporter ATP-binding protein</fullName>
    </submittedName>
</protein>
<dbReference type="PROSITE" id="PS50893">
    <property type="entry name" value="ABC_TRANSPORTER_2"/>
    <property type="match status" value="1"/>
</dbReference>